<keyword evidence="3" id="KW-1185">Reference proteome</keyword>
<proteinExistence type="predicted"/>
<reference evidence="2 3" key="1">
    <citation type="submission" date="2024-12" db="EMBL/GenBank/DDBJ databases">
        <title>The unique morphological basis and parallel evolutionary history of personate flowers in Penstemon.</title>
        <authorList>
            <person name="Depatie T.H."/>
            <person name="Wessinger C.A."/>
        </authorList>
    </citation>
    <scope>NUCLEOTIDE SEQUENCE [LARGE SCALE GENOMIC DNA]</scope>
    <source>
        <strain evidence="2">WTNN_2</strain>
        <tissue evidence="2">Leaf</tissue>
    </source>
</reference>
<dbReference type="EMBL" id="JBJXBP010000007">
    <property type="protein sequence ID" value="KAL3818223.1"/>
    <property type="molecule type" value="Genomic_DNA"/>
</dbReference>
<gene>
    <name evidence="2" type="ORF">ACJIZ3_004128</name>
</gene>
<dbReference type="Proteomes" id="UP001634393">
    <property type="component" value="Unassembled WGS sequence"/>
</dbReference>
<evidence type="ECO:0000313" key="3">
    <source>
        <dbReference type="Proteomes" id="UP001634393"/>
    </source>
</evidence>
<protein>
    <submittedName>
        <fullName evidence="2">Uncharacterized protein</fullName>
    </submittedName>
</protein>
<dbReference type="AlphaFoldDB" id="A0ABD3S171"/>
<accession>A0ABD3S171</accession>
<feature type="region of interest" description="Disordered" evidence="1">
    <location>
        <begin position="52"/>
        <end position="75"/>
    </location>
</feature>
<organism evidence="2 3">
    <name type="scientific">Penstemon smallii</name>
    <dbReference type="NCBI Taxonomy" id="265156"/>
    <lineage>
        <taxon>Eukaryota</taxon>
        <taxon>Viridiplantae</taxon>
        <taxon>Streptophyta</taxon>
        <taxon>Embryophyta</taxon>
        <taxon>Tracheophyta</taxon>
        <taxon>Spermatophyta</taxon>
        <taxon>Magnoliopsida</taxon>
        <taxon>eudicotyledons</taxon>
        <taxon>Gunneridae</taxon>
        <taxon>Pentapetalae</taxon>
        <taxon>asterids</taxon>
        <taxon>lamiids</taxon>
        <taxon>Lamiales</taxon>
        <taxon>Plantaginaceae</taxon>
        <taxon>Cheloneae</taxon>
        <taxon>Penstemon</taxon>
    </lineage>
</organism>
<name>A0ABD3S171_9LAMI</name>
<evidence type="ECO:0000256" key="1">
    <source>
        <dbReference type="SAM" id="MobiDB-lite"/>
    </source>
</evidence>
<feature type="compositionally biased region" description="Basic and acidic residues" evidence="1">
    <location>
        <begin position="52"/>
        <end position="63"/>
    </location>
</feature>
<evidence type="ECO:0000313" key="2">
    <source>
        <dbReference type="EMBL" id="KAL3818223.1"/>
    </source>
</evidence>
<comment type="caution">
    <text evidence="2">The sequence shown here is derived from an EMBL/GenBank/DDBJ whole genome shotgun (WGS) entry which is preliminary data.</text>
</comment>
<sequence>MNENLTESPRDITRISGSNIYVILWKNKHHTDNSYPLQNQICVQSSVLQERGASKDENKEKMFKKLSLQSSTRPI</sequence>